<feature type="transmembrane region" description="Helical" evidence="5">
    <location>
        <begin position="312"/>
        <end position="331"/>
    </location>
</feature>
<evidence type="ECO:0000256" key="3">
    <source>
        <dbReference type="ARBA" id="ARBA00022989"/>
    </source>
</evidence>
<name>A0AA88GS20_NAELO</name>
<evidence type="ECO:0000313" key="8">
    <source>
        <dbReference type="Proteomes" id="UP000816034"/>
    </source>
</evidence>
<feature type="transmembrane region" description="Helical" evidence="5">
    <location>
        <begin position="120"/>
        <end position="140"/>
    </location>
</feature>
<gene>
    <name evidence="7" type="ORF">C9374_004624</name>
</gene>
<organism evidence="7 8">
    <name type="scientific">Naegleria lovaniensis</name>
    <name type="common">Amoeba</name>
    <dbReference type="NCBI Taxonomy" id="51637"/>
    <lineage>
        <taxon>Eukaryota</taxon>
        <taxon>Discoba</taxon>
        <taxon>Heterolobosea</taxon>
        <taxon>Tetramitia</taxon>
        <taxon>Eutetramitia</taxon>
        <taxon>Vahlkampfiidae</taxon>
        <taxon>Naegleria</taxon>
    </lineage>
</organism>
<dbReference type="Proteomes" id="UP000816034">
    <property type="component" value="Unassembled WGS sequence"/>
</dbReference>
<feature type="transmembrane region" description="Helical" evidence="5">
    <location>
        <begin position="216"/>
        <end position="238"/>
    </location>
</feature>
<evidence type="ECO:0000256" key="4">
    <source>
        <dbReference type="ARBA" id="ARBA00023136"/>
    </source>
</evidence>
<keyword evidence="3 5" id="KW-1133">Transmembrane helix</keyword>
<feature type="transmembrane region" description="Helical" evidence="5">
    <location>
        <begin position="95"/>
        <end position="114"/>
    </location>
</feature>
<dbReference type="SUPFAM" id="SSF103481">
    <property type="entry name" value="Multidrug resistance efflux transporter EmrE"/>
    <property type="match status" value="1"/>
</dbReference>
<feature type="transmembrane region" description="Helical" evidence="5">
    <location>
        <begin position="22"/>
        <end position="39"/>
    </location>
</feature>
<dbReference type="AlphaFoldDB" id="A0AA88GS20"/>
<proteinExistence type="predicted"/>
<evidence type="ECO:0000256" key="2">
    <source>
        <dbReference type="ARBA" id="ARBA00022692"/>
    </source>
</evidence>
<feature type="transmembrane region" description="Helical" evidence="5">
    <location>
        <begin position="183"/>
        <end position="204"/>
    </location>
</feature>
<dbReference type="GeneID" id="68097079"/>
<evidence type="ECO:0000256" key="5">
    <source>
        <dbReference type="SAM" id="Phobius"/>
    </source>
</evidence>
<dbReference type="InterPro" id="IPR004853">
    <property type="entry name" value="Sugar_P_trans_dom"/>
</dbReference>
<feature type="transmembrane region" description="Helical" evidence="5">
    <location>
        <begin position="51"/>
        <end position="74"/>
    </location>
</feature>
<feature type="transmembrane region" description="Helical" evidence="5">
    <location>
        <begin position="285"/>
        <end position="306"/>
    </location>
</feature>
<evidence type="ECO:0000313" key="7">
    <source>
        <dbReference type="EMBL" id="KAG2383287.1"/>
    </source>
</evidence>
<reference evidence="7 8" key="1">
    <citation type="journal article" date="2018" name="BMC Genomics">
        <title>The genome of Naegleria lovaniensis, the basis for a comparative approach to unravel pathogenicity factors of the human pathogenic amoeba N. fowleri.</title>
        <authorList>
            <person name="Liechti N."/>
            <person name="Schurch N."/>
            <person name="Bruggmann R."/>
            <person name="Wittwer M."/>
        </authorList>
    </citation>
    <scope>NUCLEOTIDE SEQUENCE [LARGE SCALE GENOMIC DNA]</scope>
    <source>
        <strain evidence="7 8">ATCC 30569</strain>
    </source>
</reference>
<dbReference type="RefSeq" id="XP_044548966.1">
    <property type="nucleotide sequence ID" value="XM_044694284.1"/>
</dbReference>
<accession>A0AA88GS20</accession>
<dbReference type="InterPro" id="IPR037185">
    <property type="entry name" value="EmrE-like"/>
</dbReference>
<protein>
    <recommendedName>
        <fullName evidence="6">Sugar phosphate transporter domain-containing protein</fullName>
    </recommendedName>
</protein>
<feature type="domain" description="Sugar phosphate transporter" evidence="6">
    <location>
        <begin position="21"/>
        <end position="328"/>
    </location>
</feature>
<comment type="caution">
    <text evidence="7">The sequence shown here is derived from an EMBL/GenBank/DDBJ whole genome shotgun (WGS) entry which is preliminary data.</text>
</comment>
<keyword evidence="2 5" id="KW-0812">Transmembrane</keyword>
<sequence>MGASSFSQGSTVVQKNIGNTRVAFYASTWLVLVIGLSFINKGVFKWTGFKYPVLLSTVHMVVNWILSVLVWKRIGTSSTSEESSSTEKSKNSGRLIMYFSLLFVLNIAFGNMSVKAVNLLLSQVFRSSMPIFIMISSIILKVGNRPSLNVILTVLPIIVGVYLTCQQGNSAQAAKKADQEDVINWKSLIILLTGNIMCALKTTLTNKYLNQYQLHPIYLLSQLSMWSSFGMFALACMLGEVSDLFYNNWSILYNVNTIAFVLTSAFVAFLLNLFNFLANSSTSPLTMGILGLVHQIMTVYLSTIVFDTPLTSTNIIGICLAMVGSALYTFVKYKEQFKPKAP</sequence>
<feature type="transmembrane region" description="Helical" evidence="5">
    <location>
        <begin position="147"/>
        <end position="163"/>
    </location>
</feature>
<keyword evidence="8" id="KW-1185">Reference proteome</keyword>
<evidence type="ECO:0000259" key="6">
    <source>
        <dbReference type="Pfam" id="PF03151"/>
    </source>
</evidence>
<feature type="transmembrane region" description="Helical" evidence="5">
    <location>
        <begin position="258"/>
        <end position="278"/>
    </location>
</feature>
<dbReference type="GO" id="GO:0016020">
    <property type="term" value="C:membrane"/>
    <property type="evidence" value="ECO:0007669"/>
    <property type="project" value="UniProtKB-SubCell"/>
</dbReference>
<dbReference type="Pfam" id="PF03151">
    <property type="entry name" value="TPT"/>
    <property type="match status" value="1"/>
</dbReference>
<dbReference type="PANTHER" id="PTHR11132">
    <property type="entry name" value="SOLUTE CARRIER FAMILY 35"/>
    <property type="match status" value="1"/>
</dbReference>
<keyword evidence="4 5" id="KW-0472">Membrane</keyword>
<dbReference type="InterPro" id="IPR050186">
    <property type="entry name" value="TPT_transporter"/>
</dbReference>
<evidence type="ECO:0000256" key="1">
    <source>
        <dbReference type="ARBA" id="ARBA00004141"/>
    </source>
</evidence>
<comment type="subcellular location">
    <subcellularLocation>
        <location evidence="1">Membrane</location>
        <topology evidence="1">Multi-pass membrane protein</topology>
    </subcellularLocation>
</comment>
<dbReference type="EMBL" id="PYSW02000021">
    <property type="protein sequence ID" value="KAG2383287.1"/>
    <property type="molecule type" value="Genomic_DNA"/>
</dbReference>